<proteinExistence type="predicted"/>
<dbReference type="AlphaFoldDB" id="A0A5J9V206"/>
<name>A0A5J9V206_9POAL</name>
<organism evidence="2 3">
    <name type="scientific">Eragrostis curvula</name>
    <name type="common">weeping love grass</name>
    <dbReference type="NCBI Taxonomy" id="38414"/>
    <lineage>
        <taxon>Eukaryota</taxon>
        <taxon>Viridiplantae</taxon>
        <taxon>Streptophyta</taxon>
        <taxon>Embryophyta</taxon>
        <taxon>Tracheophyta</taxon>
        <taxon>Spermatophyta</taxon>
        <taxon>Magnoliopsida</taxon>
        <taxon>Liliopsida</taxon>
        <taxon>Poales</taxon>
        <taxon>Poaceae</taxon>
        <taxon>PACMAD clade</taxon>
        <taxon>Chloridoideae</taxon>
        <taxon>Eragrostideae</taxon>
        <taxon>Eragrostidinae</taxon>
        <taxon>Eragrostis</taxon>
    </lineage>
</organism>
<dbReference type="OrthoDB" id="1882119at2759"/>
<dbReference type="Proteomes" id="UP000324897">
    <property type="component" value="Chromosome 1"/>
</dbReference>
<accession>A0A5J9V206</accession>
<dbReference type="PANTHER" id="PTHR36786:SF1">
    <property type="entry name" value="2-ISOPROPYLMALATE SYNTHASE"/>
    <property type="match status" value="1"/>
</dbReference>
<reference evidence="2 3" key="1">
    <citation type="journal article" date="2019" name="Sci. Rep.">
        <title>A high-quality genome of Eragrostis curvula grass provides insights into Poaceae evolution and supports new strategies to enhance forage quality.</title>
        <authorList>
            <person name="Carballo J."/>
            <person name="Santos B.A.C.M."/>
            <person name="Zappacosta D."/>
            <person name="Garbus I."/>
            <person name="Selva J.P."/>
            <person name="Gallo C.A."/>
            <person name="Diaz A."/>
            <person name="Albertini E."/>
            <person name="Caccamo M."/>
            <person name="Echenique V."/>
        </authorList>
    </citation>
    <scope>NUCLEOTIDE SEQUENCE [LARGE SCALE GENOMIC DNA]</scope>
    <source>
        <strain evidence="3">cv. Victoria</strain>
        <tissue evidence="2">Leaf</tissue>
    </source>
</reference>
<evidence type="ECO:0000313" key="2">
    <source>
        <dbReference type="EMBL" id="TVU30149.1"/>
    </source>
</evidence>
<feature type="domain" description="DUF7812" evidence="1">
    <location>
        <begin position="67"/>
        <end position="334"/>
    </location>
</feature>
<dbReference type="PANTHER" id="PTHR36786">
    <property type="entry name" value="2-ISOPROPYLMALATE SYNTHASE"/>
    <property type="match status" value="1"/>
</dbReference>
<protein>
    <recommendedName>
        <fullName evidence="1">DUF7812 domain-containing protein</fullName>
    </recommendedName>
</protein>
<dbReference type="Pfam" id="PF25104">
    <property type="entry name" value="DUF7812"/>
    <property type="match status" value="1"/>
</dbReference>
<comment type="caution">
    <text evidence="2">The sequence shown here is derived from an EMBL/GenBank/DDBJ whole genome shotgun (WGS) entry which is preliminary data.</text>
</comment>
<sequence length="359" mass="39407">MPDADELEAARRAAALALEELSRHDAPSPAAPPRAGLPALVRHCIGFLPYLDAGDPGLATRCRCRLLDSLRVVLSRGPSPSLLPAIEVFAENLVFDVKLRTSFSNFDRAAPEGSRVFTVAPRCGGELHTILELACSHFISSLEDEGGFRAFLSALLWSGNEPQGSPQIGFQQALALTYRTRLFSLPEVVQAHLLLLASRCISGPDLGSHLLAFEDSMHRYLSYLPALGVFNRTTSVKSPLSCLAQKRPFACCIKEVTDQKLKNQVDGLVSFCQAHFGDNLPISESDIFDSSDRLIEENQHMLHEKFRQEATTVVRRILSKVLHCAKQKTVYVRRRSSRVIASREGGADIGIGEPSESQC</sequence>
<evidence type="ECO:0000313" key="3">
    <source>
        <dbReference type="Proteomes" id="UP000324897"/>
    </source>
</evidence>
<dbReference type="Gramene" id="TVU30149">
    <property type="protein sequence ID" value="TVU30149"/>
    <property type="gene ID" value="EJB05_21757"/>
</dbReference>
<gene>
    <name evidence="2" type="ORF">EJB05_21757</name>
</gene>
<dbReference type="InterPro" id="IPR056714">
    <property type="entry name" value="DUF7812"/>
</dbReference>
<dbReference type="EMBL" id="RWGY01000011">
    <property type="protein sequence ID" value="TVU30149.1"/>
    <property type="molecule type" value="Genomic_DNA"/>
</dbReference>
<keyword evidence="3" id="KW-1185">Reference proteome</keyword>
<evidence type="ECO:0000259" key="1">
    <source>
        <dbReference type="Pfam" id="PF25104"/>
    </source>
</evidence>